<evidence type="ECO:0000313" key="2">
    <source>
        <dbReference type="EMBL" id="KKN07743.1"/>
    </source>
</evidence>
<dbReference type="AlphaFoldDB" id="A0A0F9QR78"/>
<dbReference type="Pfam" id="PF00583">
    <property type="entry name" value="Acetyltransf_1"/>
    <property type="match status" value="1"/>
</dbReference>
<protein>
    <recommendedName>
        <fullName evidence="1">N-acetyltransferase domain-containing protein</fullName>
    </recommendedName>
</protein>
<proteinExistence type="predicted"/>
<dbReference type="PROSITE" id="PS51186">
    <property type="entry name" value="GNAT"/>
    <property type="match status" value="1"/>
</dbReference>
<evidence type="ECO:0000259" key="1">
    <source>
        <dbReference type="PROSITE" id="PS51186"/>
    </source>
</evidence>
<dbReference type="CDD" id="cd04301">
    <property type="entry name" value="NAT_SF"/>
    <property type="match status" value="1"/>
</dbReference>
<gene>
    <name evidence="2" type="ORF">LCGC14_1063800</name>
</gene>
<dbReference type="GO" id="GO:0016747">
    <property type="term" value="F:acyltransferase activity, transferring groups other than amino-acyl groups"/>
    <property type="evidence" value="ECO:0007669"/>
    <property type="project" value="InterPro"/>
</dbReference>
<accession>A0A0F9QR78</accession>
<feature type="domain" description="N-acetyltransferase" evidence="1">
    <location>
        <begin position="12"/>
        <end position="127"/>
    </location>
</feature>
<dbReference type="SUPFAM" id="SSF55729">
    <property type="entry name" value="Acyl-CoA N-acyltransferases (Nat)"/>
    <property type="match status" value="1"/>
</dbReference>
<organism evidence="2">
    <name type="scientific">marine sediment metagenome</name>
    <dbReference type="NCBI Taxonomy" id="412755"/>
    <lineage>
        <taxon>unclassified sequences</taxon>
        <taxon>metagenomes</taxon>
        <taxon>ecological metagenomes</taxon>
    </lineage>
</organism>
<dbReference type="InterPro" id="IPR016181">
    <property type="entry name" value="Acyl_CoA_acyltransferase"/>
</dbReference>
<sequence length="127" mass="15170">MIIQLSNNYKSVENNLRTDEEIKHFIDQHSKIFRRAPYNVEKIRNMQEIEEFKNISVFKNDVMIANILLHVEVTGVNKYGWVEDLFVDKEHRRLGIADYLMDKAFEHFKEIGLNESRLEAWSSNRRA</sequence>
<name>A0A0F9QR78_9ZZZZ</name>
<dbReference type="InterPro" id="IPR000182">
    <property type="entry name" value="GNAT_dom"/>
</dbReference>
<comment type="caution">
    <text evidence="2">The sequence shown here is derived from an EMBL/GenBank/DDBJ whole genome shotgun (WGS) entry which is preliminary data.</text>
</comment>
<dbReference type="Gene3D" id="3.40.630.30">
    <property type="match status" value="1"/>
</dbReference>
<reference evidence="2" key="1">
    <citation type="journal article" date="2015" name="Nature">
        <title>Complex archaea that bridge the gap between prokaryotes and eukaryotes.</title>
        <authorList>
            <person name="Spang A."/>
            <person name="Saw J.H."/>
            <person name="Jorgensen S.L."/>
            <person name="Zaremba-Niedzwiedzka K."/>
            <person name="Martijn J."/>
            <person name="Lind A.E."/>
            <person name="van Eijk R."/>
            <person name="Schleper C."/>
            <person name="Guy L."/>
            <person name="Ettema T.J."/>
        </authorList>
    </citation>
    <scope>NUCLEOTIDE SEQUENCE</scope>
</reference>
<dbReference type="EMBL" id="LAZR01004534">
    <property type="protein sequence ID" value="KKN07743.1"/>
    <property type="molecule type" value="Genomic_DNA"/>
</dbReference>